<comment type="caution">
    <text evidence="4">The sequence shown here is derived from an EMBL/GenBank/DDBJ whole genome shotgun (WGS) entry which is preliminary data.</text>
</comment>
<dbReference type="InterPro" id="IPR015943">
    <property type="entry name" value="WD40/YVTN_repeat-like_dom_sf"/>
</dbReference>
<reference evidence="4 5" key="1">
    <citation type="submission" date="2023-04" db="EMBL/GenBank/DDBJ databases">
        <title>A novel bacteria isolated from coastal sediment.</title>
        <authorList>
            <person name="Liu X.-J."/>
            <person name="Du Z.-J."/>
        </authorList>
    </citation>
    <scope>NUCLEOTIDE SEQUENCE [LARGE SCALE GENOMIC DNA]</scope>
    <source>
        <strain evidence="4 5">SDUM461004</strain>
    </source>
</reference>
<evidence type="ECO:0000256" key="1">
    <source>
        <dbReference type="ARBA" id="ARBA00022737"/>
    </source>
</evidence>
<accession>A0ABU1AJW7</accession>
<feature type="signal peptide" evidence="2">
    <location>
        <begin position="1"/>
        <end position="21"/>
    </location>
</feature>
<dbReference type="CDD" id="cd15482">
    <property type="entry name" value="Sialidase_non-viral"/>
    <property type="match status" value="2"/>
</dbReference>
<evidence type="ECO:0000313" key="5">
    <source>
        <dbReference type="Proteomes" id="UP001243717"/>
    </source>
</evidence>
<dbReference type="PANTHER" id="PTHR43739">
    <property type="entry name" value="XYLOGLUCANASE (EUROFUNG)"/>
    <property type="match status" value="1"/>
</dbReference>
<dbReference type="InterPro" id="IPR002860">
    <property type="entry name" value="BNR_rpt"/>
</dbReference>
<feature type="domain" description="Sortilin N-terminal" evidence="3">
    <location>
        <begin position="549"/>
        <end position="671"/>
    </location>
</feature>
<sequence length="759" mass="84615">MKLASILAIALMITSVGITDAAPVEPVWFPAAPGGGGCFRGPEISPHDSNVILCGNDMGGAFRTGNDGENWELLPFDQIRSVFTSGRYPHNSWCFHPSIAGRVFVGTNNGFRRSDDSGKTWSKIPPILPDSDQAPRVIQFDTKTPEIGYLVFRGERPINRVAIYKTTDSGNSWNPLSSYQLDNWEDIVNLGITYDGRQRILTLATETNLIHSHDEGQTWQPAINGLNLPQKGLKIYDLAPAGQRLYLTIHSDTDATGIYRSDDHAANWSPISGNGLYTKPEETYQYQRLATSDRFPDHIYVTFNGPRSPEPIEGAPHSNVFYSTDGGENWQPILFQHPNMDGYNITNRTWGTGEWGWAVAPFGIDMDPNDPEHVIVTTITSVFLSNDAGRTWAQVQAEEGSVESQPTGGMMMFSVWNYYFNPHNHNNHVLASTDFAGWQSRDSGQTWSYEYKGNPWHHNIYAMAFSLNDPQKRWAASSKTHDIPTWRYQEGMGTYNGGIAFSEDNGKTWSGIPSSAGLPHFSVTDIWLDPIHSNAENEVLWAAVPGHGAYRSGDSGQTWEKRINGIDEANLQVLRISGGPEGTIYAMTTINATGEQRIGGKLYSSDNEGQSWHELLSIPYVPFLTNFTIDPSDSNTLYVCAAQKTQSPHSKNGGIWKSTDKGQTWTKIHDKPTFMLAVHPEKPNELLMVSWEFMGDGIHHSSDGGHTWEKIRNYPFWRALQIIFDPMNADIVYVTNFGGGVYKANCSELWSTSDKLQQP</sequence>
<evidence type="ECO:0000256" key="2">
    <source>
        <dbReference type="SAM" id="SignalP"/>
    </source>
</evidence>
<dbReference type="Gene3D" id="2.130.10.10">
    <property type="entry name" value="YVTN repeat-like/Quinoprotein amine dehydrogenase"/>
    <property type="match status" value="4"/>
</dbReference>
<evidence type="ECO:0000259" key="3">
    <source>
        <dbReference type="Pfam" id="PF15902"/>
    </source>
</evidence>
<proteinExistence type="predicted"/>
<dbReference type="PANTHER" id="PTHR43739:SF5">
    <property type="entry name" value="EXO-ALPHA-SIALIDASE"/>
    <property type="match status" value="1"/>
</dbReference>
<dbReference type="Proteomes" id="UP001243717">
    <property type="component" value="Unassembled WGS sequence"/>
</dbReference>
<dbReference type="SUPFAM" id="SSF110296">
    <property type="entry name" value="Oligoxyloglucan reducing end-specific cellobiohydrolase"/>
    <property type="match status" value="2"/>
</dbReference>
<organism evidence="4 5">
    <name type="scientific">Thalassobacterium sedimentorum</name>
    <dbReference type="NCBI Taxonomy" id="3041258"/>
    <lineage>
        <taxon>Bacteria</taxon>
        <taxon>Pseudomonadati</taxon>
        <taxon>Verrucomicrobiota</taxon>
        <taxon>Opitutia</taxon>
        <taxon>Puniceicoccales</taxon>
        <taxon>Coraliomargaritaceae</taxon>
        <taxon>Thalassobacterium</taxon>
    </lineage>
</organism>
<dbReference type="InterPro" id="IPR031778">
    <property type="entry name" value="Sortilin_N"/>
</dbReference>
<protein>
    <submittedName>
        <fullName evidence="4">YCF48-related protein</fullName>
    </submittedName>
</protein>
<dbReference type="RefSeq" id="WP_308984529.1">
    <property type="nucleotide sequence ID" value="NZ_JARXIC010000008.1"/>
</dbReference>
<evidence type="ECO:0000313" key="4">
    <source>
        <dbReference type="EMBL" id="MDQ8194046.1"/>
    </source>
</evidence>
<dbReference type="EMBL" id="JARXIC010000008">
    <property type="protein sequence ID" value="MDQ8194046.1"/>
    <property type="molecule type" value="Genomic_DNA"/>
</dbReference>
<dbReference type="Pfam" id="PF15902">
    <property type="entry name" value="Sortilin-Vps10"/>
    <property type="match status" value="1"/>
</dbReference>
<feature type="chain" id="PRO_5046352947" evidence="2">
    <location>
        <begin position="22"/>
        <end position="759"/>
    </location>
</feature>
<dbReference type="InterPro" id="IPR052025">
    <property type="entry name" value="Xyloglucanase_GH74"/>
</dbReference>
<name>A0ABU1AJW7_9BACT</name>
<dbReference type="Pfam" id="PF02012">
    <property type="entry name" value="BNR"/>
    <property type="match status" value="1"/>
</dbReference>
<keyword evidence="2" id="KW-0732">Signal</keyword>
<keyword evidence="1" id="KW-0677">Repeat</keyword>
<keyword evidence="5" id="KW-1185">Reference proteome</keyword>
<gene>
    <name evidence="4" type="ORF">QEH59_06400</name>
</gene>